<dbReference type="STRING" id="105351.A0A401KF82"/>
<evidence type="ECO:0000256" key="5">
    <source>
        <dbReference type="ARBA" id="ARBA00022840"/>
    </source>
</evidence>
<dbReference type="Pfam" id="PF01522">
    <property type="entry name" value="Polysacc_deac_1"/>
    <property type="match status" value="1"/>
</dbReference>
<feature type="domain" description="Helicase ATP-binding" evidence="9">
    <location>
        <begin position="159"/>
        <end position="356"/>
    </location>
</feature>
<name>A0A401KF82_ASPAW</name>
<dbReference type="PROSITE" id="PS00039">
    <property type="entry name" value="DEAD_ATP_HELICASE"/>
    <property type="match status" value="1"/>
</dbReference>
<evidence type="ECO:0000256" key="2">
    <source>
        <dbReference type="ARBA" id="ARBA00022741"/>
    </source>
</evidence>
<dbReference type="InterPro" id="IPR014014">
    <property type="entry name" value="RNA_helicase_DEAD_Q_motif"/>
</dbReference>
<dbReference type="SUPFAM" id="SSF52540">
    <property type="entry name" value="P-loop containing nucleoside triphosphate hydrolases"/>
    <property type="match status" value="1"/>
</dbReference>
<dbReference type="SUPFAM" id="SSF88713">
    <property type="entry name" value="Glycoside hydrolase/deacetylase"/>
    <property type="match status" value="1"/>
</dbReference>
<feature type="domain" description="DEAD-box RNA helicase Q" evidence="11">
    <location>
        <begin position="128"/>
        <end position="156"/>
    </location>
</feature>
<evidence type="ECO:0000256" key="1">
    <source>
        <dbReference type="ARBA" id="ARBA00012552"/>
    </source>
</evidence>
<dbReference type="GO" id="GO:0003676">
    <property type="term" value="F:nucleic acid binding"/>
    <property type="evidence" value="ECO:0007669"/>
    <property type="project" value="InterPro"/>
</dbReference>
<dbReference type="PROSITE" id="PS51194">
    <property type="entry name" value="HELICASE_CTER"/>
    <property type="match status" value="1"/>
</dbReference>
<dbReference type="InterPro" id="IPR002509">
    <property type="entry name" value="NODB_dom"/>
</dbReference>
<evidence type="ECO:0000313" key="14">
    <source>
        <dbReference type="Proteomes" id="UP000286921"/>
    </source>
</evidence>
<dbReference type="PANTHER" id="PTHR47958">
    <property type="entry name" value="ATP-DEPENDENT RNA HELICASE DBP3"/>
    <property type="match status" value="1"/>
</dbReference>
<proteinExistence type="predicted"/>
<evidence type="ECO:0000259" key="9">
    <source>
        <dbReference type="PROSITE" id="PS51192"/>
    </source>
</evidence>
<evidence type="ECO:0000256" key="7">
    <source>
        <dbReference type="PROSITE-ProRule" id="PRU00552"/>
    </source>
</evidence>
<dbReference type="InterPro" id="IPR011330">
    <property type="entry name" value="Glyco_hydro/deAcase_b/a-brl"/>
</dbReference>
<keyword evidence="3" id="KW-0378">Hydrolase</keyword>
<protein>
    <recommendedName>
        <fullName evidence="1">RNA helicase</fullName>
        <ecNumber evidence="1">3.6.4.13</ecNumber>
    </recommendedName>
</protein>
<evidence type="ECO:0000259" key="12">
    <source>
        <dbReference type="PROSITE" id="PS51677"/>
    </source>
</evidence>
<dbReference type="GO" id="GO:0003724">
    <property type="term" value="F:RNA helicase activity"/>
    <property type="evidence" value="ECO:0007669"/>
    <property type="project" value="UniProtKB-EC"/>
</dbReference>
<dbReference type="InterPro" id="IPR000629">
    <property type="entry name" value="RNA-helicase_DEAD-box_CS"/>
</dbReference>
<comment type="caution">
    <text evidence="13">The sequence shown here is derived from an EMBL/GenBank/DDBJ whole genome shotgun (WGS) entry which is preliminary data.</text>
</comment>
<dbReference type="InterPro" id="IPR027417">
    <property type="entry name" value="P-loop_NTPase"/>
</dbReference>
<evidence type="ECO:0000313" key="13">
    <source>
        <dbReference type="EMBL" id="GCB17973.1"/>
    </source>
</evidence>
<dbReference type="Proteomes" id="UP000286921">
    <property type="component" value="Unassembled WGS sequence"/>
</dbReference>
<feature type="compositionally biased region" description="Polar residues" evidence="8">
    <location>
        <begin position="47"/>
        <end position="61"/>
    </location>
</feature>
<dbReference type="InterPro" id="IPR011545">
    <property type="entry name" value="DEAD/DEAH_box_helicase_dom"/>
</dbReference>
<evidence type="ECO:0000256" key="3">
    <source>
        <dbReference type="ARBA" id="ARBA00022801"/>
    </source>
</evidence>
<feature type="region of interest" description="Disordered" evidence="8">
    <location>
        <begin position="536"/>
        <end position="565"/>
    </location>
</feature>
<dbReference type="PROSITE" id="PS51677">
    <property type="entry name" value="NODB"/>
    <property type="match status" value="1"/>
</dbReference>
<dbReference type="GO" id="GO:0005524">
    <property type="term" value="F:ATP binding"/>
    <property type="evidence" value="ECO:0007669"/>
    <property type="project" value="UniProtKB-KW"/>
</dbReference>
<dbReference type="AlphaFoldDB" id="A0A401KF82"/>
<feature type="domain" description="Helicase C-terminal" evidence="10">
    <location>
        <begin position="384"/>
        <end position="533"/>
    </location>
</feature>
<sequence length="1111" mass="125536">MDSFDVSDMSTALKESTSNQANNPTESSKAAREKGWTTPKGYDYEKYTSTLPPLNQPQGDNQEQLPEWAAQAAKYEWKDEFGDVGPRNTELEEMLFRSEYTNRTGLKIGNIQNIEVIAESRERPSPIKNFDDAGLHPIMRENIRLCRYEFPTPIQAYSIPAVLTGHDLISIAQTGSGKTAAFLIPVLSQLMGKAKKLAAPRPNIAAGYNPSADSVRAEPLVLIVAPTRELSTQIFDEARRLCYRSMLRPCVVYGGAPVRDQREELQRGCDILIATPGRLLDFMDKPHILSLRRVKYTIIDEADELLQSDWESDFAKIMSGGDINEDADHRYMMFSATFNKDCRKLARNYLAEDHVRVRIGRPGSTHANVDQNIIYAEPPLKKQCLYDLLLAMPPSRTLIFVNSKTQADFLDDYLYNMGLPSTSIHSDRTQREREDALRAFRTAKCPILVATGVSARGLDIKNVMHVVNFDLPRVQHGGITEYVHRIGRTARIGNEGLATSFYNHDNDADLAPDLVKLLIENKQTVPDFLESYRPSDDVVKFDDDTDDEKSGEENNNGDDAWGGGGIPMESDDADEAENNSKIWCPIVDSMAQRLFAAYLLPWDITEARKRLSLWKDTRDLGYLMDPTNCGSCWEAGWERGKQCRFPAVRRHNIMVIDLLKVFLCFSELEVLGTSSRGPYSGLNAIMVTCKRPVILLILITFVTSAATHVFFPSNTTSSNTTGTPYNLTAPIIIDTFNNSHHNTLGFWHGGLEGLKIDYGRNYVRFYPTDPDHNYNTQLSPATCFNLLPYRTTHYLHLQFTGHTNFSVSLTQNNIHCDSTRSPFPETWDSVEAARYARGNDIYIPLWHFYIDHSRAVSVSFNGFYSPGAVTLFKVELVNAGSVPAGFPIPRRVDNGRVLLRCSRPGSFAFGIDDGQPKFAQEVMKILEEENILVTFFVVGLGLRDLETNFSSVYGEMLKRGHQVALHSDTHRKLEGLESVEAIDREIVDNIKSFRQILGIESRYFRPPYGTLGARTRQRLAKYIKDPQIINWSVDIEDWLWADTKTPEKQREAFIRDVKRGGNLAVMHYLSPTTVQYFREVIRFVKSMNATIMRIDQCLEDPQAPPLKIAAP</sequence>
<dbReference type="Gene3D" id="3.20.20.370">
    <property type="entry name" value="Glycoside hydrolase/deacetylase"/>
    <property type="match status" value="1"/>
</dbReference>
<dbReference type="PROSITE" id="PS51195">
    <property type="entry name" value="Q_MOTIF"/>
    <property type="match status" value="1"/>
</dbReference>
<keyword evidence="4 13" id="KW-0347">Helicase</keyword>
<keyword evidence="2" id="KW-0547">Nucleotide-binding</keyword>
<dbReference type="PROSITE" id="PS51192">
    <property type="entry name" value="HELICASE_ATP_BIND_1"/>
    <property type="match status" value="1"/>
</dbReference>
<feature type="compositionally biased region" description="Polar residues" evidence="8">
    <location>
        <begin position="8"/>
        <end position="28"/>
    </location>
</feature>
<reference evidence="13 14" key="1">
    <citation type="submission" date="2016-09" db="EMBL/GenBank/DDBJ databases">
        <title>Aspergillus awamori IFM 58123T.</title>
        <authorList>
            <person name="Kusuya Y."/>
            <person name="Shimizu M."/>
            <person name="Takahashi H."/>
            <person name="Yaguchi T."/>
        </authorList>
    </citation>
    <scope>NUCLEOTIDE SEQUENCE [LARGE SCALE GENOMIC DNA]</scope>
    <source>
        <strain evidence="13 14">IFM 58123</strain>
    </source>
</reference>
<keyword evidence="14" id="KW-1185">Reference proteome</keyword>
<evidence type="ECO:0000256" key="8">
    <source>
        <dbReference type="SAM" id="MobiDB-lite"/>
    </source>
</evidence>
<evidence type="ECO:0000259" key="11">
    <source>
        <dbReference type="PROSITE" id="PS51195"/>
    </source>
</evidence>
<feature type="short sequence motif" description="Q motif" evidence="7">
    <location>
        <begin position="128"/>
        <end position="156"/>
    </location>
</feature>
<dbReference type="SMART" id="SM00490">
    <property type="entry name" value="HELICc"/>
    <property type="match status" value="1"/>
</dbReference>
<dbReference type="GO" id="GO:0016810">
    <property type="term" value="F:hydrolase activity, acting on carbon-nitrogen (but not peptide) bonds"/>
    <property type="evidence" value="ECO:0007669"/>
    <property type="project" value="InterPro"/>
</dbReference>
<feature type="region of interest" description="Disordered" evidence="8">
    <location>
        <begin position="1"/>
        <end position="61"/>
    </location>
</feature>
<dbReference type="EC" id="3.6.4.13" evidence="1"/>
<evidence type="ECO:0000259" key="10">
    <source>
        <dbReference type="PROSITE" id="PS51194"/>
    </source>
</evidence>
<dbReference type="GO" id="GO:0005975">
    <property type="term" value="P:carbohydrate metabolic process"/>
    <property type="evidence" value="ECO:0007669"/>
    <property type="project" value="InterPro"/>
</dbReference>
<dbReference type="InterPro" id="IPR001650">
    <property type="entry name" value="Helicase_C-like"/>
</dbReference>
<evidence type="ECO:0000256" key="4">
    <source>
        <dbReference type="ARBA" id="ARBA00022806"/>
    </source>
</evidence>
<organism evidence="13 14">
    <name type="scientific">Aspergillus awamori</name>
    <name type="common">Black koji mold</name>
    <dbReference type="NCBI Taxonomy" id="105351"/>
    <lineage>
        <taxon>Eukaryota</taxon>
        <taxon>Fungi</taxon>
        <taxon>Dikarya</taxon>
        <taxon>Ascomycota</taxon>
        <taxon>Pezizomycotina</taxon>
        <taxon>Eurotiomycetes</taxon>
        <taxon>Eurotiomycetidae</taxon>
        <taxon>Eurotiales</taxon>
        <taxon>Aspergillaceae</taxon>
        <taxon>Aspergillus</taxon>
    </lineage>
</organism>
<gene>
    <name evidence="13" type="ORF">AAWM_00858</name>
</gene>
<evidence type="ECO:0000256" key="6">
    <source>
        <dbReference type="ARBA" id="ARBA00047984"/>
    </source>
</evidence>
<accession>A0A401KF82</accession>
<comment type="catalytic activity">
    <reaction evidence="6">
        <text>ATP + H2O = ADP + phosphate + H(+)</text>
        <dbReference type="Rhea" id="RHEA:13065"/>
        <dbReference type="ChEBI" id="CHEBI:15377"/>
        <dbReference type="ChEBI" id="CHEBI:15378"/>
        <dbReference type="ChEBI" id="CHEBI:30616"/>
        <dbReference type="ChEBI" id="CHEBI:43474"/>
        <dbReference type="ChEBI" id="CHEBI:456216"/>
        <dbReference type="EC" id="3.6.4.13"/>
    </reaction>
</comment>
<dbReference type="Gene3D" id="3.40.50.300">
    <property type="entry name" value="P-loop containing nucleotide triphosphate hydrolases"/>
    <property type="match status" value="2"/>
</dbReference>
<dbReference type="EMBL" id="BDHI01000001">
    <property type="protein sequence ID" value="GCB17973.1"/>
    <property type="molecule type" value="Genomic_DNA"/>
</dbReference>
<keyword evidence="5" id="KW-0067">ATP-binding</keyword>
<dbReference type="InterPro" id="IPR014001">
    <property type="entry name" value="Helicase_ATP-bd"/>
</dbReference>
<dbReference type="SMART" id="SM00487">
    <property type="entry name" value="DEXDc"/>
    <property type="match status" value="1"/>
</dbReference>
<dbReference type="CDD" id="cd18787">
    <property type="entry name" value="SF2_C_DEAD"/>
    <property type="match status" value="1"/>
</dbReference>
<dbReference type="CDD" id="cd10917">
    <property type="entry name" value="CE4_NodB_like_6s_7s"/>
    <property type="match status" value="1"/>
</dbReference>
<feature type="domain" description="NodB homology" evidence="12">
    <location>
        <begin position="905"/>
        <end position="1092"/>
    </location>
</feature>
<dbReference type="Pfam" id="PF00270">
    <property type="entry name" value="DEAD"/>
    <property type="match status" value="1"/>
</dbReference>
<dbReference type="Pfam" id="PF00271">
    <property type="entry name" value="Helicase_C"/>
    <property type="match status" value="1"/>
</dbReference>